<evidence type="ECO:0000256" key="2">
    <source>
        <dbReference type="ARBA" id="ARBA00007639"/>
    </source>
</evidence>
<proteinExistence type="inferred from homology"/>
<dbReference type="PANTHER" id="PTHR46847:SF1">
    <property type="entry name" value="D-ALLOSE-BINDING PERIPLASMIC PROTEIN-RELATED"/>
    <property type="match status" value="1"/>
</dbReference>
<dbReference type="InterPro" id="IPR025997">
    <property type="entry name" value="SBP_2_dom"/>
</dbReference>
<keyword evidence="3" id="KW-0732">Signal</keyword>
<gene>
    <name evidence="5" type="ORF">ACFSC7_01930</name>
</gene>
<organism evidence="5 6">
    <name type="scientific">Roseibium aestuarii</name>
    <dbReference type="NCBI Taxonomy" id="2600299"/>
    <lineage>
        <taxon>Bacteria</taxon>
        <taxon>Pseudomonadati</taxon>
        <taxon>Pseudomonadota</taxon>
        <taxon>Alphaproteobacteria</taxon>
        <taxon>Hyphomicrobiales</taxon>
        <taxon>Stappiaceae</taxon>
        <taxon>Roseibium</taxon>
    </lineage>
</organism>
<dbReference type="PANTHER" id="PTHR46847">
    <property type="entry name" value="D-ALLOSE-BINDING PERIPLASMIC PROTEIN-RELATED"/>
    <property type="match status" value="1"/>
</dbReference>
<dbReference type="Pfam" id="PF13407">
    <property type="entry name" value="Peripla_BP_4"/>
    <property type="match status" value="1"/>
</dbReference>
<protein>
    <submittedName>
        <fullName evidence="5">Sugar ABC transporter substrate-binding protein</fullName>
    </submittedName>
</protein>
<evidence type="ECO:0000313" key="6">
    <source>
        <dbReference type="Proteomes" id="UP001597327"/>
    </source>
</evidence>
<evidence type="ECO:0000256" key="3">
    <source>
        <dbReference type="ARBA" id="ARBA00022729"/>
    </source>
</evidence>
<dbReference type="EMBL" id="JBHUFA010000001">
    <property type="protein sequence ID" value="MFD1694257.1"/>
    <property type="molecule type" value="Genomic_DNA"/>
</dbReference>
<dbReference type="Gene3D" id="3.40.50.2300">
    <property type="match status" value="2"/>
</dbReference>
<evidence type="ECO:0000256" key="1">
    <source>
        <dbReference type="ARBA" id="ARBA00004196"/>
    </source>
</evidence>
<evidence type="ECO:0000313" key="5">
    <source>
        <dbReference type="EMBL" id="MFD1694257.1"/>
    </source>
</evidence>
<dbReference type="CDD" id="cd01536">
    <property type="entry name" value="PBP1_ABC_sugar_binding-like"/>
    <property type="match status" value="1"/>
</dbReference>
<name>A0ABW4JQ94_9HYPH</name>
<sequence length="329" mass="34674">MTGFITDAKTVLVAGFSLLALGLTITADPARAEGGPLIAVFTKNLTNPAYAAARRGVDLVAAEKGAATLHFVPEKPDNVEEQKALVTEALTRKPDLVIFVPVDDKAMVEDAAKFTAAGIPVVSFVNRLEGSFVTHVGSDDVAVGYNGARALFEGMGGSGKVLAIEGNPAAPTSRDRVAGMKKAAAEFPNIEVLDIVTGMYQKPAAYDVTTEALKLHPRIDGIWAANDVMVYGAFDALNEAGRSALMVGANGLDGAISMIEDGTMLATVEFSAFKIACIAARAGLRHLNGEPVPAEITVPSVLIDKTNLEPWKVPLEERDCPAWDEIVTR</sequence>
<evidence type="ECO:0000259" key="4">
    <source>
        <dbReference type="Pfam" id="PF13407"/>
    </source>
</evidence>
<dbReference type="RefSeq" id="WP_188318810.1">
    <property type="nucleotide sequence ID" value="NZ_JBHUFA010000001.1"/>
</dbReference>
<reference evidence="6" key="1">
    <citation type="journal article" date="2019" name="Int. J. Syst. Evol. Microbiol.">
        <title>The Global Catalogue of Microorganisms (GCM) 10K type strain sequencing project: providing services to taxonomists for standard genome sequencing and annotation.</title>
        <authorList>
            <consortium name="The Broad Institute Genomics Platform"/>
            <consortium name="The Broad Institute Genome Sequencing Center for Infectious Disease"/>
            <person name="Wu L."/>
            <person name="Ma J."/>
        </authorList>
    </citation>
    <scope>NUCLEOTIDE SEQUENCE [LARGE SCALE GENOMIC DNA]</scope>
    <source>
        <strain evidence="6">JCM 3369</strain>
    </source>
</reference>
<feature type="domain" description="Periplasmic binding protein" evidence="4">
    <location>
        <begin position="38"/>
        <end position="290"/>
    </location>
</feature>
<dbReference type="InterPro" id="IPR028082">
    <property type="entry name" value="Peripla_BP_I"/>
</dbReference>
<dbReference type="Proteomes" id="UP001597327">
    <property type="component" value="Unassembled WGS sequence"/>
</dbReference>
<comment type="caution">
    <text evidence="5">The sequence shown here is derived from an EMBL/GenBank/DDBJ whole genome shotgun (WGS) entry which is preliminary data.</text>
</comment>
<dbReference type="SUPFAM" id="SSF53822">
    <property type="entry name" value="Periplasmic binding protein-like I"/>
    <property type="match status" value="1"/>
</dbReference>
<accession>A0ABW4JQ94</accession>
<comment type="subcellular location">
    <subcellularLocation>
        <location evidence="1">Cell envelope</location>
    </subcellularLocation>
</comment>
<keyword evidence="6" id="KW-1185">Reference proteome</keyword>
<comment type="similarity">
    <text evidence="2">Belongs to the bacterial solute-binding protein 2 family.</text>
</comment>